<evidence type="ECO:0000256" key="19">
    <source>
        <dbReference type="ARBA" id="ARBA00023180"/>
    </source>
</evidence>
<keyword evidence="21" id="KW-0511">Multifunctional enzyme</keyword>
<dbReference type="InterPro" id="IPR000323">
    <property type="entry name" value="Cu2_ascorb_mOase_N"/>
</dbReference>
<accession>A0A914DQ79</accession>
<feature type="transmembrane region" description="Helical" evidence="27">
    <location>
        <begin position="20"/>
        <end position="39"/>
    </location>
</feature>
<evidence type="ECO:0000259" key="28">
    <source>
        <dbReference type="Pfam" id="PF01082"/>
    </source>
</evidence>
<feature type="domain" description="Copper type II ascorbate-dependent monooxygenase C-terminal" evidence="29">
    <location>
        <begin position="453"/>
        <end position="572"/>
    </location>
</feature>
<evidence type="ECO:0000256" key="7">
    <source>
        <dbReference type="ARBA" id="ARBA00022676"/>
    </source>
</evidence>
<feature type="repeat" description="NHL" evidence="25">
    <location>
        <begin position="739"/>
        <end position="784"/>
    </location>
</feature>
<dbReference type="Gene3D" id="2.60.120.230">
    <property type="match status" value="1"/>
</dbReference>
<keyword evidence="11" id="KW-0732">Signal</keyword>
<feature type="transmembrane region" description="Helical" evidence="27">
    <location>
        <begin position="92"/>
        <end position="111"/>
    </location>
</feature>
<dbReference type="GO" id="GO:0004504">
    <property type="term" value="F:peptidylglycine monooxygenase activity"/>
    <property type="evidence" value="ECO:0007669"/>
    <property type="project" value="UniProtKB-EC"/>
</dbReference>
<keyword evidence="12" id="KW-0677">Repeat</keyword>
<evidence type="ECO:0000256" key="9">
    <source>
        <dbReference type="ARBA" id="ARBA00022692"/>
    </source>
</evidence>
<evidence type="ECO:0000256" key="26">
    <source>
        <dbReference type="SAM" id="MobiDB-lite"/>
    </source>
</evidence>
<keyword evidence="20" id="KW-0456">Lyase</keyword>
<evidence type="ECO:0000256" key="16">
    <source>
        <dbReference type="ARBA" id="ARBA00023033"/>
    </source>
</evidence>
<feature type="repeat" description="NHL" evidence="25">
    <location>
        <begin position="808"/>
        <end position="841"/>
    </location>
</feature>
<proteinExistence type="inferred from homology"/>
<comment type="similarity">
    <text evidence="5">Belongs to the dpy-19 family.</text>
</comment>
<evidence type="ECO:0000313" key="31">
    <source>
        <dbReference type="WBParaSite" id="ACRNAN_scaffold3585.g23086.t1"/>
    </source>
</evidence>
<dbReference type="Gene3D" id="2.120.10.30">
    <property type="entry name" value="TolB, C-terminal domain"/>
    <property type="match status" value="1"/>
</dbReference>
<evidence type="ECO:0000256" key="21">
    <source>
        <dbReference type="ARBA" id="ARBA00023268"/>
    </source>
</evidence>
<feature type="region of interest" description="Disordered" evidence="26">
    <location>
        <begin position="1017"/>
        <end position="1038"/>
    </location>
</feature>
<reference evidence="31" key="1">
    <citation type="submission" date="2022-11" db="UniProtKB">
        <authorList>
            <consortium name="WormBaseParasite"/>
        </authorList>
    </citation>
    <scope>IDENTIFICATION</scope>
</reference>
<dbReference type="CDD" id="cd14958">
    <property type="entry name" value="NHL_PAL_like"/>
    <property type="match status" value="1"/>
</dbReference>
<dbReference type="Pfam" id="PF03712">
    <property type="entry name" value="Cu2_monoox_C"/>
    <property type="match status" value="1"/>
</dbReference>
<dbReference type="InterPro" id="IPR000720">
    <property type="entry name" value="PHM/PAL"/>
</dbReference>
<name>A0A914DQ79_9BILA</name>
<feature type="domain" description="Copper type II ascorbate-dependent monooxygenase N-terminal" evidence="28">
    <location>
        <begin position="335"/>
        <end position="422"/>
    </location>
</feature>
<dbReference type="InterPro" id="IPR024548">
    <property type="entry name" value="Cu2_monoox_C"/>
</dbReference>
<dbReference type="Pfam" id="PF01436">
    <property type="entry name" value="NHL"/>
    <property type="match status" value="2"/>
</dbReference>
<feature type="binding site" evidence="23">
    <location>
        <position position="488"/>
    </location>
    <ligand>
        <name>Cu(2+)</name>
        <dbReference type="ChEBI" id="CHEBI:29036"/>
        <label>1</label>
        <note>catalytic</note>
    </ligand>
</feature>
<evidence type="ECO:0000256" key="2">
    <source>
        <dbReference type="ARBA" id="ARBA00001947"/>
    </source>
</evidence>
<dbReference type="Pfam" id="PF10034">
    <property type="entry name" value="Dpy19"/>
    <property type="match status" value="1"/>
</dbReference>
<feature type="binding site" evidence="23">
    <location>
        <position position="418"/>
    </location>
    <ligand>
        <name>Cu(2+)</name>
        <dbReference type="ChEBI" id="CHEBI:29036"/>
        <label>1</label>
        <note>catalytic</note>
    </ligand>
</feature>
<feature type="transmembrane region" description="Helical" evidence="27">
    <location>
        <begin position="147"/>
        <end position="164"/>
    </location>
</feature>
<evidence type="ECO:0000256" key="14">
    <source>
        <dbReference type="ARBA" id="ARBA00023002"/>
    </source>
</evidence>
<dbReference type="Gene3D" id="2.60.120.310">
    <property type="entry name" value="Copper type II, ascorbate-dependent monooxygenase, N-terminal domain"/>
    <property type="match status" value="1"/>
</dbReference>
<keyword evidence="10 23" id="KW-0479">Metal-binding</keyword>
<feature type="transmembrane region" description="Helical" evidence="27">
    <location>
        <begin position="975"/>
        <end position="993"/>
    </location>
</feature>
<evidence type="ECO:0000256" key="10">
    <source>
        <dbReference type="ARBA" id="ARBA00022723"/>
    </source>
</evidence>
<comment type="cofactor">
    <cofactor evidence="23">
        <name>Cu(2+)</name>
        <dbReference type="ChEBI" id="CHEBI:29036"/>
    </cofactor>
    <text evidence="23">Binds 2 Cu(2+) ions per subunit.</text>
</comment>
<dbReference type="GO" id="GO:0006518">
    <property type="term" value="P:peptide metabolic process"/>
    <property type="evidence" value="ECO:0007669"/>
    <property type="project" value="InterPro"/>
</dbReference>
<dbReference type="GO" id="GO:0016757">
    <property type="term" value="F:glycosyltransferase activity"/>
    <property type="evidence" value="ECO:0007669"/>
    <property type="project" value="UniProtKB-KW"/>
</dbReference>
<feature type="binding site" evidence="23">
    <location>
        <position position="354"/>
    </location>
    <ligand>
        <name>Cu(2+)</name>
        <dbReference type="ChEBI" id="CHEBI:29036"/>
        <label>1</label>
        <note>catalytic</note>
    </ligand>
</feature>
<feature type="binding site" evidence="23">
    <location>
        <position position="558"/>
    </location>
    <ligand>
        <name>Cu(2+)</name>
        <dbReference type="ChEBI" id="CHEBI:29036"/>
        <label>1</label>
        <note>catalytic</note>
    </ligand>
</feature>
<dbReference type="GO" id="GO:0016020">
    <property type="term" value="C:membrane"/>
    <property type="evidence" value="ECO:0007669"/>
    <property type="project" value="UniProtKB-SubCell"/>
</dbReference>
<evidence type="ECO:0000256" key="12">
    <source>
        <dbReference type="ARBA" id="ARBA00022737"/>
    </source>
</evidence>
<keyword evidence="8" id="KW-0808">Transferase</keyword>
<keyword evidence="18 24" id="KW-1015">Disulfide bond</keyword>
<dbReference type="PANTHER" id="PTHR10680:SF14">
    <property type="entry name" value="PEPTIDYL-GLYCINE ALPHA-AMIDATING MONOOXYGENASE"/>
    <property type="match status" value="1"/>
</dbReference>
<keyword evidence="17 27" id="KW-0472">Membrane</keyword>
<feature type="transmembrane region" description="Helical" evidence="27">
    <location>
        <begin position="123"/>
        <end position="141"/>
    </location>
</feature>
<dbReference type="GO" id="GO:0005507">
    <property type="term" value="F:copper ion binding"/>
    <property type="evidence" value="ECO:0007669"/>
    <property type="project" value="InterPro"/>
</dbReference>
<evidence type="ECO:0000256" key="24">
    <source>
        <dbReference type="PIRSR" id="PIRSR600720-3"/>
    </source>
</evidence>
<evidence type="ECO:0000256" key="5">
    <source>
        <dbReference type="ARBA" id="ARBA00008744"/>
    </source>
</evidence>
<evidence type="ECO:0000256" key="23">
    <source>
        <dbReference type="PIRSR" id="PIRSR600720-2"/>
    </source>
</evidence>
<protein>
    <submittedName>
        <fullName evidence="31">Uncharacterized protein</fullName>
    </submittedName>
</protein>
<dbReference type="WBParaSite" id="ACRNAN_scaffold3585.g23086.t1">
    <property type="protein sequence ID" value="ACRNAN_scaffold3585.g23086.t1"/>
    <property type="gene ID" value="ACRNAN_scaffold3585.g23086"/>
</dbReference>
<keyword evidence="30" id="KW-1185">Reference proteome</keyword>
<dbReference type="GO" id="GO:0005576">
    <property type="term" value="C:extracellular region"/>
    <property type="evidence" value="ECO:0007669"/>
    <property type="project" value="TreeGrafter"/>
</dbReference>
<evidence type="ECO:0000256" key="13">
    <source>
        <dbReference type="ARBA" id="ARBA00022989"/>
    </source>
</evidence>
<evidence type="ECO:0000256" key="27">
    <source>
        <dbReference type="SAM" id="Phobius"/>
    </source>
</evidence>
<evidence type="ECO:0000256" key="1">
    <source>
        <dbReference type="ARBA" id="ARBA00000686"/>
    </source>
</evidence>
<dbReference type="InterPro" id="IPR001258">
    <property type="entry name" value="NHL_repeat"/>
</dbReference>
<keyword evidence="19" id="KW-0325">Glycoprotein</keyword>
<evidence type="ECO:0000256" key="17">
    <source>
        <dbReference type="ARBA" id="ARBA00023136"/>
    </source>
</evidence>
<dbReference type="InterPro" id="IPR014784">
    <property type="entry name" value="Cu2_ascorb_mOase-like_C"/>
</dbReference>
<sequence>MFANLDDSTRVFFTVNLREMGIFVIFLTGGFQILVKFLFRVESDSHIWNFVKAKFGFGVDELPFESAIYICHGAFQFLDWGFVERTKKTGVLPMYALSLLVIIVTTLYSWLKNSQEKHAFFNPKILFLTFQSILCGVMAILTLRMKFLWFPQIAILAAHLLFALDKFIGRFPKYFLILALVGSLLNTQYDEYKKQMVNEQEFYDPDTVQLMEWINTLPKTSVFTGSMQLLAGVKACTGRPLTNHPHFEDKWLRERTQRLYQIYGRRSIHEVHRILAQEKSNYIILEDSICLVKSDGCSTNDLVDMTNGHLPDSGYSRFSYSPDTNDDYVSVSIQAEPGYIVKFEPFADADRVHHMLLYGCDQPAFNAQFWKGGQTCAGNSHILYAWARNAPSLTLPENVAFPIGNPKDPVKFLVLQIHYARPFVGNVRDFSGITLHMSEVRPKYIAEVFLFVGGTPIPAHQPAFISNMSCTYRDEPELHPFAFRTHTHGMGRVVSAFLKHDEKWTMIGKRNPQWPQLFQKIDTDITIRKDDFLSAICRFESTNVDKITVMGSMGVDEMCNFYMMYYRDADSDKQVNRICAWDENQALRAEYPKEGISLLPPHPEWEHAAHQSGNPFGVEEKLKLTSMGDIKFGQISGMAITKDGDIVVFHRGPRVWDGSSFDFKNILQDKSPIPDATILVGTPIDGGLALKAKYGEAQFYMPHGIFVDDDGYFYTTDVGSHQVIKWKVRNGKLEQVWALGEKLVPGSDQTHFCKPAGVAVSKRDGSVYIADGYCNNRILHFSKDGKFLHEWGHSSNDPASQMNTYALGTFFLPHDVTLDDVSGRVYVADRQNGRVQAFTETGEPLYEIRNLKYFVDVYSVHFCPEHGIFFIPGTTPDTEKAEINAFAVPLNSTKIQYSFRPLKEAFQRPHILRTRKNSIWVGEISASGGVLWQFEIKQDPSREHMSPMPGTEESGVKPTEAETYMGSTSNMGPSVLLISLVFTVLVLTIYCVFKKWSDTKKSPQTLLDRKGFKPLRTMDVSDDDESDNDLTVVSPTKH</sequence>
<keyword evidence="16" id="KW-0503">Monooxygenase</keyword>
<keyword evidence="14" id="KW-0560">Oxidoreductase</keyword>
<evidence type="ECO:0000256" key="22">
    <source>
        <dbReference type="ARBA" id="ARBA00048431"/>
    </source>
</evidence>
<comment type="similarity">
    <text evidence="6">In the N-terminal section; belongs to the copper type II ascorbate-dependent monooxygenase family.</text>
</comment>
<keyword evidence="9 27" id="KW-0812">Transmembrane</keyword>
<evidence type="ECO:0000313" key="30">
    <source>
        <dbReference type="Proteomes" id="UP000887540"/>
    </source>
</evidence>
<dbReference type="Pfam" id="PF01082">
    <property type="entry name" value="Cu2_monooxygen"/>
    <property type="match status" value="1"/>
</dbReference>
<feature type="disulfide bond" evidence="24">
    <location>
        <begin position="470"/>
        <end position="579"/>
    </location>
</feature>
<dbReference type="PROSITE" id="PS00085">
    <property type="entry name" value="CU2_MONOOXYGENASE_2"/>
    <property type="match status" value="1"/>
</dbReference>
<evidence type="ECO:0000256" key="8">
    <source>
        <dbReference type="ARBA" id="ARBA00022679"/>
    </source>
</evidence>
<evidence type="ECO:0000256" key="11">
    <source>
        <dbReference type="ARBA" id="ARBA00022729"/>
    </source>
</evidence>
<feature type="disulfide bond" evidence="24">
    <location>
        <begin position="360"/>
        <end position="376"/>
    </location>
</feature>
<evidence type="ECO:0000259" key="29">
    <source>
        <dbReference type="Pfam" id="PF03712"/>
    </source>
</evidence>
<dbReference type="SUPFAM" id="SSF101898">
    <property type="entry name" value="NHL repeat"/>
    <property type="match status" value="1"/>
</dbReference>
<dbReference type="GO" id="GO:0004598">
    <property type="term" value="F:peptidylamidoglycolate lyase activity"/>
    <property type="evidence" value="ECO:0007669"/>
    <property type="project" value="UniProtKB-EC"/>
</dbReference>
<dbReference type="PRINTS" id="PR00790">
    <property type="entry name" value="PAMONOXGNASE"/>
</dbReference>
<dbReference type="InterPro" id="IPR018732">
    <property type="entry name" value="Dpy-19/Dpy-19-like"/>
</dbReference>
<comment type="cofactor">
    <cofactor evidence="2">
        <name>Zn(2+)</name>
        <dbReference type="ChEBI" id="CHEBI:29105"/>
    </cofactor>
</comment>
<dbReference type="SUPFAM" id="SSF49742">
    <property type="entry name" value="PHM/PNGase F"/>
    <property type="match status" value="2"/>
</dbReference>
<evidence type="ECO:0000256" key="25">
    <source>
        <dbReference type="PROSITE-ProRule" id="PRU00504"/>
    </source>
</evidence>
<evidence type="ECO:0000256" key="15">
    <source>
        <dbReference type="ARBA" id="ARBA00023008"/>
    </source>
</evidence>
<evidence type="ECO:0000256" key="4">
    <source>
        <dbReference type="ARBA" id="ARBA00006026"/>
    </source>
</evidence>
<evidence type="ECO:0000256" key="18">
    <source>
        <dbReference type="ARBA" id="ARBA00023157"/>
    </source>
</evidence>
<dbReference type="PANTHER" id="PTHR10680">
    <property type="entry name" value="PEPTIDYL-GLYCINE ALPHA-AMIDATING MONOOXYGENASE"/>
    <property type="match status" value="1"/>
</dbReference>
<dbReference type="AlphaFoldDB" id="A0A914DQ79"/>
<dbReference type="InterPro" id="IPR011042">
    <property type="entry name" value="6-blade_b-propeller_TolB-like"/>
</dbReference>
<comment type="similarity">
    <text evidence="4">In the C-terminal section; belongs to the peptidyl-alpha-hydroxyglycine alpha-amidating lyase family.</text>
</comment>
<dbReference type="InterPro" id="IPR014783">
    <property type="entry name" value="Cu2_ascorb_mOase_CS-2"/>
</dbReference>
<feature type="binding site" evidence="23">
    <location>
        <position position="486"/>
    </location>
    <ligand>
        <name>Cu(2+)</name>
        <dbReference type="ChEBI" id="CHEBI:29036"/>
        <label>1</label>
        <note>catalytic</note>
    </ligand>
</feature>
<comment type="catalytic activity">
    <reaction evidence="1">
        <text>a [peptide]-C-terminal (2S)-2-hydroxyglycine = a [peptide]-C-terminal amide + glyoxylate</text>
        <dbReference type="Rhea" id="RHEA:20924"/>
        <dbReference type="Rhea" id="RHEA-COMP:13485"/>
        <dbReference type="Rhea" id="RHEA-COMP:15321"/>
        <dbReference type="ChEBI" id="CHEBI:36655"/>
        <dbReference type="ChEBI" id="CHEBI:137001"/>
        <dbReference type="ChEBI" id="CHEBI:142768"/>
        <dbReference type="EC" id="4.3.2.5"/>
    </reaction>
</comment>
<keyword evidence="15 23" id="KW-0186">Copper</keyword>
<feature type="binding site" evidence="23">
    <location>
        <position position="353"/>
    </location>
    <ligand>
        <name>Cu(2+)</name>
        <dbReference type="ChEBI" id="CHEBI:29036"/>
        <label>1</label>
        <note>catalytic</note>
    </ligand>
</feature>
<keyword evidence="13 27" id="KW-1133">Transmembrane helix</keyword>
<comment type="subcellular location">
    <subcellularLocation>
        <location evidence="3">Membrane</location>
        <topology evidence="3">Multi-pass membrane protein</topology>
    </subcellularLocation>
</comment>
<dbReference type="Proteomes" id="UP000887540">
    <property type="component" value="Unplaced"/>
</dbReference>
<organism evidence="30 31">
    <name type="scientific">Acrobeloides nanus</name>
    <dbReference type="NCBI Taxonomy" id="290746"/>
    <lineage>
        <taxon>Eukaryota</taxon>
        <taxon>Metazoa</taxon>
        <taxon>Ecdysozoa</taxon>
        <taxon>Nematoda</taxon>
        <taxon>Chromadorea</taxon>
        <taxon>Rhabditida</taxon>
        <taxon>Tylenchina</taxon>
        <taxon>Cephalobomorpha</taxon>
        <taxon>Cephaloboidea</taxon>
        <taxon>Cephalobidae</taxon>
        <taxon>Acrobeloides</taxon>
    </lineage>
</organism>
<evidence type="ECO:0000256" key="20">
    <source>
        <dbReference type="ARBA" id="ARBA00023239"/>
    </source>
</evidence>
<dbReference type="InterPro" id="IPR036939">
    <property type="entry name" value="Cu2_ascorb_mOase_N_sf"/>
</dbReference>
<evidence type="ECO:0000256" key="3">
    <source>
        <dbReference type="ARBA" id="ARBA00004141"/>
    </source>
</evidence>
<feature type="disulfide bond" evidence="24">
    <location>
        <begin position="537"/>
        <end position="559"/>
    </location>
</feature>
<dbReference type="InterPro" id="IPR008977">
    <property type="entry name" value="PHM/PNGase_F_dom_sf"/>
</dbReference>
<comment type="catalytic activity">
    <reaction evidence="22">
        <text>a [peptide]-C-terminal glycine + 2 L-ascorbate + O2 = a [peptide]-C-terminal (2S)-2-hydroxyglycine + 2 monodehydro-L-ascorbate radical + H2O</text>
        <dbReference type="Rhea" id="RHEA:21452"/>
        <dbReference type="Rhea" id="RHEA-COMP:13486"/>
        <dbReference type="Rhea" id="RHEA-COMP:15321"/>
        <dbReference type="ChEBI" id="CHEBI:15377"/>
        <dbReference type="ChEBI" id="CHEBI:15379"/>
        <dbReference type="ChEBI" id="CHEBI:38290"/>
        <dbReference type="ChEBI" id="CHEBI:59513"/>
        <dbReference type="ChEBI" id="CHEBI:137000"/>
        <dbReference type="ChEBI" id="CHEBI:142768"/>
        <dbReference type="EC" id="1.14.17.3"/>
    </reaction>
</comment>
<keyword evidence="7" id="KW-0328">Glycosyltransferase</keyword>
<evidence type="ECO:0000256" key="6">
    <source>
        <dbReference type="ARBA" id="ARBA00010263"/>
    </source>
</evidence>
<dbReference type="PROSITE" id="PS51125">
    <property type="entry name" value="NHL"/>
    <property type="match status" value="2"/>
</dbReference>